<evidence type="ECO:0000313" key="4">
    <source>
        <dbReference type="EMBL" id="UFP95419.1"/>
    </source>
</evidence>
<organism evidence="4 5">
    <name type="scientific">Gloeobacter morelensis MG652769</name>
    <dbReference type="NCBI Taxonomy" id="2781736"/>
    <lineage>
        <taxon>Bacteria</taxon>
        <taxon>Bacillati</taxon>
        <taxon>Cyanobacteriota</taxon>
        <taxon>Cyanophyceae</taxon>
        <taxon>Gloeobacterales</taxon>
        <taxon>Gloeobacteraceae</taxon>
        <taxon>Gloeobacter</taxon>
        <taxon>Gloeobacter morelensis</taxon>
    </lineage>
</organism>
<dbReference type="Gene3D" id="3.40.50.300">
    <property type="entry name" value="P-loop containing nucleotide triphosphate hydrolases"/>
    <property type="match status" value="1"/>
</dbReference>
<protein>
    <submittedName>
        <fullName evidence="4">Sulfotransferase domain-containing protein</fullName>
    </submittedName>
</protein>
<sequence length="292" mass="33721">MNYPPIKVMIAGAHKAGTTSLKDYLGQHPDIVTHDQTEYSGLVAGPELNQGYESTFARYFDVTTGTKAAILAKSIEVMYQPEAIERLWRHNPDCQIVVLLRHPIDRAYSAYWYLRRKGWEERPTFEQAIAEEPDRLCSSNIRVFSGAYLDRSTYHKHVRNLHNMFGERVQVFLVDDLKKDAAGVCRRIFQAADVDPSFAPSFERRMNSAALSRSVELTKFITSDNFLKAMLRPLFPWKIRYDLRKTILSMNEKPFTPPPMNPETRKRLVDHFAPHNDALSALLNRPLVHWNQ</sequence>
<dbReference type="EMBL" id="CP063845">
    <property type="protein sequence ID" value="UFP95419.1"/>
    <property type="molecule type" value="Genomic_DNA"/>
</dbReference>
<evidence type="ECO:0000313" key="5">
    <source>
        <dbReference type="Proteomes" id="UP001054846"/>
    </source>
</evidence>
<accession>A0ABY3PP77</accession>
<dbReference type="InterPro" id="IPR000863">
    <property type="entry name" value="Sulfotransferase_dom"/>
</dbReference>
<reference evidence="4 5" key="1">
    <citation type="journal article" date="2021" name="Genome Biol. Evol.">
        <title>Complete Genome Sequencing of a Novel Gloeobacter Species from a Waterfall Cave in Mexico.</title>
        <authorList>
            <person name="Saw J.H."/>
            <person name="Cardona T."/>
            <person name="Montejano G."/>
        </authorList>
    </citation>
    <scope>NUCLEOTIDE SEQUENCE [LARGE SCALE GENOMIC DNA]</scope>
    <source>
        <strain evidence="4">MG652769</strain>
    </source>
</reference>
<dbReference type="PANTHER" id="PTHR10605">
    <property type="entry name" value="HEPARAN SULFATE SULFOTRANSFERASE"/>
    <property type="match status" value="1"/>
</dbReference>
<dbReference type="Proteomes" id="UP001054846">
    <property type="component" value="Chromosome"/>
</dbReference>
<dbReference type="InterPro" id="IPR027417">
    <property type="entry name" value="P-loop_NTPase"/>
</dbReference>
<evidence type="ECO:0000256" key="1">
    <source>
        <dbReference type="ARBA" id="ARBA00022679"/>
    </source>
</evidence>
<evidence type="ECO:0000259" key="3">
    <source>
        <dbReference type="Pfam" id="PF00685"/>
    </source>
</evidence>
<evidence type="ECO:0000256" key="2">
    <source>
        <dbReference type="ARBA" id="ARBA00023180"/>
    </source>
</evidence>
<gene>
    <name evidence="4" type="ORF">ISF26_03995</name>
</gene>
<proteinExistence type="predicted"/>
<keyword evidence="2" id="KW-0325">Glycoprotein</keyword>
<dbReference type="SUPFAM" id="SSF52540">
    <property type="entry name" value="P-loop containing nucleoside triphosphate hydrolases"/>
    <property type="match status" value="1"/>
</dbReference>
<dbReference type="Pfam" id="PF00685">
    <property type="entry name" value="Sulfotransfer_1"/>
    <property type="match status" value="1"/>
</dbReference>
<dbReference type="RefSeq" id="WP_230842647.1">
    <property type="nucleotide sequence ID" value="NZ_CP063845.1"/>
</dbReference>
<feature type="domain" description="Sulfotransferase" evidence="3">
    <location>
        <begin position="6"/>
        <end position="194"/>
    </location>
</feature>
<dbReference type="InterPro" id="IPR037359">
    <property type="entry name" value="NST/OST"/>
</dbReference>
<keyword evidence="5" id="KW-1185">Reference proteome</keyword>
<keyword evidence="1" id="KW-0808">Transferase</keyword>
<name>A0ABY3PP77_9CYAN</name>
<dbReference type="PANTHER" id="PTHR10605:SF56">
    <property type="entry name" value="BIFUNCTIONAL HEPARAN SULFATE N-DEACETYLASE_N-SULFOTRANSFERASE"/>
    <property type="match status" value="1"/>
</dbReference>